<feature type="domain" description="Methyltransferase" evidence="3">
    <location>
        <begin position="51"/>
        <end position="144"/>
    </location>
</feature>
<dbReference type="SUPFAM" id="SSF53335">
    <property type="entry name" value="S-adenosyl-L-methionine-dependent methyltransferases"/>
    <property type="match status" value="1"/>
</dbReference>
<protein>
    <recommendedName>
        <fullName evidence="3">Methyltransferase domain-containing protein</fullName>
    </recommendedName>
</protein>
<organism evidence="4 5">
    <name type="scientific">Nocardiopsis sinuspersici</name>
    <dbReference type="NCBI Taxonomy" id="501010"/>
    <lineage>
        <taxon>Bacteria</taxon>
        <taxon>Bacillati</taxon>
        <taxon>Actinomycetota</taxon>
        <taxon>Actinomycetes</taxon>
        <taxon>Streptosporangiales</taxon>
        <taxon>Nocardiopsidaceae</taxon>
        <taxon>Nocardiopsis</taxon>
    </lineage>
</organism>
<reference evidence="5" key="1">
    <citation type="submission" date="2016-08" db="EMBL/GenBank/DDBJ databases">
        <authorList>
            <person name="Tokovenko B."/>
            <person name="Kalinowski J."/>
        </authorList>
    </citation>
    <scope>NUCLEOTIDE SEQUENCE [LARGE SCALE GENOMIC DNA]</scope>
    <source>
        <strain evidence="5">UTMC102</strain>
    </source>
</reference>
<dbReference type="OrthoDB" id="9777638at2"/>
<dbReference type="GO" id="GO:0008168">
    <property type="term" value="F:methyltransferase activity"/>
    <property type="evidence" value="ECO:0007669"/>
    <property type="project" value="UniProtKB-KW"/>
</dbReference>
<dbReference type="EMBL" id="MCOK01000001">
    <property type="protein sequence ID" value="OOC55746.1"/>
    <property type="molecule type" value="Genomic_DNA"/>
</dbReference>
<dbReference type="PANTHER" id="PTHR43861">
    <property type="entry name" value="TRANS-ACONITATE 2-METHYLTRANSFERASE-RELATED"/>
    <property type="match status" value="1"/>
</dbReference>
<evidence type="ECO:0000259" key="3">
    <source>
        <dbReference type="Pfam" id="PF13649"/>
    </source>
</evidence>
<dbReference type="STRING" id="501010.NOSIN_19510"/>
<evidence type="ECO:0000256" key="2">
    <source>
        <dbReference type="ARBA" id="ARBA00022679"/>
    </source>
</evidence>
<dbReference type="AlphaFoldDB" id="A0A1V3C5D8"/>
<dbReference type="Gene3D" id="3.40.50.150">
    <property type="entry name" value="Vaccinia Virus protein VP39"/>
    <property type="match status" value="1"/>
</dbReference>
<comment type="caution">
    <text evidence="4">The sequence shown here is derived from an EMBL/GenBank/DDBJ whole genome shotgun (WGS) entry which is preliminary data.</text>
</comment>
<dbReference type="Pfam" id="PF13649">
    <property type="entry name" value="Methyltransf_25"/>
    <property type="match status" value="1"/>
</dbReference>
<dbReference type="PANTHER" id="PTHR43861:SF1">
    <property type="entry name" value="TRANS-ACONITATE 2-METHYLTRANSFERASE"/>
    <property type="match status" value="1"/>
</dbReference>
<proteinExistence type="predicted"/>
<evidence type="ECO:0000313" key="5">
    <source>
        <dbReference type="Proteomes" id="UP000189004"/>
    </source>
</evidence>
<gene>
    <name evidence="4" type="ORF">NOSIN_19510</name>
</gene>
<dbReference type="RefSeq" id="WP_077692179.1">
    <property type="nucleotide sequence ID" value="NZ_MCOK01000001.1"/>
</dbReference>
<dbReference type="CDD" id="cd02440">
    <property type="entry name" value="AdoMet_MTases"/>
    <property type="match status" value="1"/>
</dbReference>
<keyword evidence="2" id="KW-0808">Transferase</keyword>
<evidence type="ECO:0000256" key="1">
    <source>
        <dbReference type="ARBA" id="ARBA00022603"/>
    </source>
</evidence>
<dbReference type="InterPro" id="IPR029063">
    <property type="entry name" value="SAM-dependent_MTases_sf"/>
</dbReference>
<keyword evidence="1" id="KW-0489">Methyltransferase</keyword>
<accession>A0A1V3C5D8</accession>
<name>A0A1V3C5D8_9ACTN</name>
<sequence>MSEVTNTEQQQVWNGWLGEHWVEHPDRYDGLVEGYNALILDAAGVGASSHVLDVGCGTGQLTREAAARAVDGSATGVDISARMVAAAEERARGLANVSFEEADAQVHPFPREGYDAVVSRGGVMFFDDHVCAFANFGRGLRRGGRLAFLVPGAAEPDGEYARATAALRPHMAKPSPTTRRMMSLGSRDVVHGLLSASGFRDTDIERVESVAVLGADPVDAADFVCGQGMVRSCLEGLDDATRHRVREELVEGLTAFHTADGVRVGDSGWLVSAVRV</sequence>
<keyword evidence="5" id="KW-1185">Reference proteome</keyword>
<evidence type="ECO:0000313" key="4">
    <source>
        <dbReference type="EMBL" id="OOC55746.1"/>
    </source>
</evidence>
<dbReference type="Proteomes" id="UP000189004">
    <property type="component" value="Unassembled WGS sequence"/>
</dbReference>
<dbReference type="GO" id="GO:0032259">
    <property type="term" value="P:methylation"/>
    <property type="evidence" value="ECO:0007669"/>
    <property type="project" value="UniProtKB-KW"/>
</dbReference>
<dbReference type="InterPro" id="IPR041698">
    <property type="entry name" value="Methyltransf_25"/>
</dbReference>